<sequence length="49" mass="6003">MITKKKSDLPTKLCKTCGRPFSWRRKWADVWDEVQYCSLRCRADRARRR</sequence>
<dbReference type="PANTHER" id="PTHR37463">
    <property type="entry name" value="GSL3115 PROTEIN"/>
    <property type="match status" value="1"/>
</dbReference>
<gene>
    <name evidence="1" type="ORF">D9R08_06260</name>
</gene>
<name>A0A3L9YAS3_9RHOB</name>
<keyword evidence="2" id="KW-1185">Reference proteome</keyword>
<dbReference type="Proteomes" id="UP000281343">
    <property type="component" value="Unassembled WGS sequence"/>
</dbReference>
<dbReference type="InterPro" id="IPR017136">
    <property type="entry name" value="UCP037205"/>
</dbReference>
<dbReference type="PANTHER" id="PTHR37463:SF1">
    <property type="entry name" value="DUF2256 DOMAIN-CONTAINING PROTEIN"/>
    <property type="match status" value="1"/>
</dbReference>
<evidence type="ECO:0000313" key="2">
    <source>
        <dbReference type="Proteomes" id="UP000281343"/>
    </source>
</evidence>
<evidence type="ECO:0000313" key="1">
    <source>
        <dbReference type="EMBL" id="RMA43363.1"/>
    </source>
</evidence>
<dbReference type="EMBL" id="RCNT01000002">
    <property type="protein sequence ID" value="RMA43363.1"/>
    <property type="molecule type" value="Genomic_DNA"/>
</dbReference>
<dbReference type="OrthoDB" id="27194at2"/>
<accession>A0A3L9YAS3</accession>
<dbReference type="AlphaFoldDB" id="A0A3L9YAS3"/>
<protein>
    <submittedName>
        <fullName evidence="1">DUF2256 domain-containing protein</fullName>
    </submittedName>
</protein>
<proteinExistence type="predicted"/>
<comment type="caution">
    <text evidence="1">The sequence shown here is derived from an EMBL/GenBank/DDBJ whole genome shotgun (WGS) entry which is preliminary data.</text>
</comment>
<dbReference type="Pfam" id="PF10013">
    <property type="entry name" value="DUF2256"/>
    <property type="match status" value="1"/>
</dbReference>
<dbReference type="PIRSF" id="PIRSF037205">
    <property type="entry name" value="UCP037205"/>
    <property type="match status" value="1"/>
</dbReference>
<reference evidence="1 2" key="1">
    <citation type="submission" date="2018-10" db="EMBL/GenBank/DDBJ databases">
        <authorList>
            <person name="Jung H.S."/>
            <person name="Jeon C.O."/>
        </authorList>
    </citation>
    <scope>NUCLEOTIDE SEQUENCE [LARGE SCALE GENOMIC DNA]</scope>
    <source>
        <strain evidence="1 2">MA-7-27</strain>
    </source>
</reference>
<dbReference type="RefSeq" id="WP_121897299.1">
    <property type="nucleotide sequence ID" value="NZ_RCNT01000002.1"/>
</dbReference>
<organism evidence="1 2">
    <name type="scientific">Rhodophyticola porphyridii</name>
    <dbReference type="NCBI Taxonomy" id="1852017"/>
    <lineage>
        <taxon>Bacteria</taxon>
        <taxon>Pseudomonadati</taxon>
        <taxon>Pseudomonadota</taxon>
        <taxon>Alphaproteobacteria</taxon>
        <taxon>Rhodobacterales</taxon>
        <taxon>Roseobacteraceae</taxon>
        <taxon>Rhodophyticola</taxon>
    </lineage>
</organism>